<feature type="region of interest" description="Disordered" evidence="1">
    <location>
        <begin position="1"/>
        <end position="26"/>
    </location>
</feature>
<reference evidence="2 3" key="1">
    <citation type="submission" date="2018-05" db="EMBL/GenBank/DDBJ databases">
        <authorList>
            <person name="Thind KAUR A."/>
        </authorList>
    </citation>
    <scope>NUCLEOTIDE SEQUENCE [LARGE SCALE GENOMIC DNA]</scope>
</reference>
<protein>
    <submittedName>
        <fullName evidence="2">Uncharacterized protein</fullName>
    </submittedName>
</protein>
<proteinExistence type="predicted"/>
<evidence type="ECO:0000256" key="1">
    <source>
        <dbReference type="SAM" id="MobiDB-lite"/>
    </source>
</evidence>
<evidence type="ECO:0000313" key="2">
    <source>
        <dbReference type="EMBL" id="SPT17352.1"/>
    </source>
</evidence>
<feature type="region of interest" description="Disordered" evidence="1">
    <location>
        <begin position="42"/>
        <end position="111"/>
    </location>
</feature>
<feature type="compositionally biased region" description="Polar residues" evidence="1">
    <location>
        <begin position="13"/>
        <end position="24"/>
    </location>
</feature>
<gene>
    <name evidence="2" type="ORF">CAMPLR22A2D_LOCUS1959</name>
</gene>
<dbReference type="EMBL" id="LS480641">
    <property type="protein sequence ID" value="SPT17352.1"/>
    <property type="molecule type" value="Genomic_DNA"/>
</dbReference>
<dbReference type="Proteomes" id="UP000280104">
    <property type="component" value="Chromosome II"/>
</dbReference>
<feature type="compositionally biased region" description="Basic and acidic residues" evidence="1">
    <location>
        <begin position="67"/>
        <end position="78"/>
    </location>
</feature>
<dbReference type="AlphaFoldDB" id="A0A7H4LFG4"/>
<organism evidence="2 3">
    <name type="scientific">Triticum aestivum</name>
    <name type="common">Wheat</name>
    <dbReference type="NCBI Taxonomy" id="4565"/>
    <lineage>
        <taxon>Eukaryota</taxon>
        <taxon>Viridiplantae</taxon>
        <taxon>Streptophyta</taxon>
        <taxon>Embryophyta</taxon>
        <taxon>Tracheophyta</taxon>
        <taxon>Spermatophyta</taxon>
        <taxon>Magnoliopsida</taxon>
        <taxon>Liliopsida</taxon>
        <taxon>Poales</taxon>
        <taxon>Poaceae</taxon>
        <taxon>BOP clade</taxon>
        <taxon>Pooideae</taxon>
        <taxon>Triticodae</taxon>
        <taxon>Triticeae</taxon>
        <taxon>Triticinae</taxon>
        <taxon>Triticum</taxon>
    </lineage>
</organism>
<accession>A0A7H4LFG4</accession>
<name>A0A7H4LFG4_WHEAT</name>
<sequence length="208" mass="22154">MASEGRASGGPSSGATDPVSTRLVSTDPVFTRLVSMAVRRGWGAAPKPPSRRPWRSISLSIHRRRPRGSDDELRRREPYSIQRCNGCVPVDPRPRQRGLASTDASYWPRSTAPRGRPAGFRLVVGPQISSVANLGGGRGPTMARDGGGGWHAPPSGLLRHCSGGGPSARRAPALILFAPASFGADFVGSGEPILVLQRAAFKLLTRRF</sequence>
<evidence type="ECO:0000313" key="3">
    <source>
        <dbReference type="Proteomes" id="UP000280104"/>
    </source>
</evidence>